<feature type="compositionally biased region" description="Acidic residues" evidence="1">
    <location>
        <begin position="239"/>
        <end position="252"/>
    </location>
</feature>
<gene>
    <name evidence="4" type="ORF">HCN56_11530</name>
</gene>
<evidence type="ECO:0008006" key="6">
    <source>
        <dbReference type="Google" id="ProtNLM"/>
    </source>
</evidence>
<comment type="caution">
    <text evidence="4">The sequence shown here is derived from an EMBL/GenBank/DDBJ whole genome shotgun (WGS) entry which is preliminary data.</text>
</comment>
<dbReference type="RefSeq" id="WP_167970046.1">
    <property type="nucleotide sequence ID" value="NZ_BHZG01000364.1"/>
</dbReference>
<name>A0A7X6HZ80_9ACTN</name>
<evidence type="ECO:0000256" key="1">
    <source>
        <dbReference type="SAM" id="MobiDB-lite"/>
    </source>
</evidence>
<proteinExistence type="predicted"/>
<evidence type="ECO:0000313" key="4">
    <source>
        <dbReference type="EMBL" id="NJQ06195.1"/>
    </source>
</evidence>
<feature type="region of interest" description="Disordered" evidence="1">
    <location>
        <begin position="43"/>
        <end position="69"/>
    </location>
</feature>
<feature type="compositionally biased region" description="Acidic residues" evidence="1">
    <location>
        <begin position="45"/>
        <end position="57"/>
    </location>
</feature>
<evidence type="ECO:0000256" key="2">
    <source>
        <dbReference type="SAM" id="Phobius"/>
    </source>
</evidence>
<feature type="signal peptide" evidence="3">
    <location>
        <begin position="1"/>
        <end position="38"/>
    </location>
</feature>
<keyword evidence="3" id="KW-0732">Signal</keyword>
<dbReference type="Proteomes" id="UP000578686">
    <property type="component" value="Unassembled WGS sequence"/>
</dbReference>
<keyword evidence="2" id="KW-0812">Transmembrane</keyword>
<keyword evidence="2" id="KW-1133">Transmembrane helix</keyword>
<organism evidence="4 5">
    <name type="scientific">Streptomyces lonarensis</name>
    <dbReference type="NCBI Taxonomy" id="700599"/>
    <lineage>
        <taxon>Bacteria</taxon>
        <taxon>Bacillati</taxon>
        <taxon>Actinomycetota</taxon>
        <taxon>Actinomycetes</taxon>
        <taxon>Kitasatosporales</taxon>
        <taxon>Streptomycetaceae</taxon>
        <taxon>Streptomyces</taxon>
    </lineage>
</organism>
<accession>A0A7X6HZ80</accession>
<dbReference type="AlphaFoldDB" id="A0A7X6HZ80"/>
<sequence length="311" mass="31851">MSRHTTARRATARRSARPLTALALAAGLLLGTAPAVLAQDAETPAGEEDGTDGDADPAAEPTEAGTGFRDAAVLGESGRGTARATVGEFLYWAFPVAAGHDATVDAVITFEDEGDRSGPSVWQIDVHDGLRRKQACVGGDATVEAAADASEVTLGCALRTVRSWAEPWSGDPLPGAYYVRLTAVELPEEDLGLPVSVVVRTTTEDAGGAHARGGELGAPLVPTPRAGSLDTGESSATTEEAEGEEAGSDADAADPTTDDGVRFAGVVAEPDGGWNGGWWSDRWLWTVGGGLLGALAALGGYAVVRHPRVRG</sequence>
<feature type="transmembrane region" description="Helical" evidence="2">
    <location>
        <begin position="283"/>
        <end position="304"/>
    </location>
</feature>
<keyword evidence="5" id="KW-1185">Reference proteome</keyword>
<feature type="region of interest" description="Disordered" evidence="1">
    <location>
        <begin position="206"/>
        <end position="259"/>
    </location>
</feature>
<keyword evidence="2" id="KW-0472">Membrane</keyword>
<feature type="chain" id="PRO_5030984402" description="Peptidase" evidence="3">
    <location>
        <begin position="39"/>
        <end position="311"/>
    </location>
</feature>
<protein>
    <recommendedName>
        <fullName evidence="6">Peptidase</fullName>
    </recommendedName>
</protein>
<reference evidence="4 5" key="1">
    <citation type="submission" date="2020-03" db="EMBL/GenBank/DDBJ databases">
        <title>Draft genome of Streptomyces sp. ventii, isolated from the Axial Seamount in the Pacific Ocean, and resequencing of the two type strains Streptomyces lonarensis strain NCL 716 and Streptomyces bohaiensis strain 11A07.</title>
        <authorList>
            <person name="Loughran R.M."/>
            <person name="Pfannmuller K.M."/>
            <person name="Wasson B.J."/>
            <person name="Deadmond M.C."/>
            <person name="Paddock B.E."/>
            <person name="Koyack M.J."/>
            <person name="Gallegos D.A."/>
            <person name="Mitchell E.A."/>
            <person name="Ushijima B."/>
            <person name="Saw J.H."/>
            <person name="Mcphail K.L."/>
            <person name="Videau P."/>
        </authorList>
    </citation>
    <scope>NUCLEOTIDE SEQUENCE [LARGE SCALE GENOMIC DNA]</scope>
    <source>
        <strain evidence="4 5">NCL716</strain>
    </source>
</reference>
<evidence type="ECO:0000313" key="5">
    <source>
        <dbReference type="Proteomes" id="UP000578686"/>
    </source>
</evidence>
<dbReference type="EMBL" id="JAAVJD010000070">
    <property type="protein sequence ID" value="NJQ06195.1"/>
    <property type="molecule type" value="Genomic_DNA"/>
</dbReference>
<evidence type="ECO:0000256" key="3">
    <source>
        <dbReference type="SAM" id="SignalP"/>
    </source>
</evidence>